<gene>
    <name evidence="2" type="ORF">GSONMT00031008001</name>
</gene>
<sequence length="133" mass="15546">MHCTYLFQADPVPKNTKVTYLNDYHPVALTSLSMKCLVMVHINTIFPDTLDPLQFAYHPNRCTDDTIFIAFHTTLFHLDKRNTYVRMLFIDYSSAFNTIVPSKLITKLRTLGLNTSLCNWILDFLTVAPRWWK</sequence>
<reference evidence="2" key="1">
    <citation type="journal article" date="2014" name="Nat. Commun.">
        <title>The rainbow trout genome provides novel insights into evolution after whole-genome duplication in vertebrates.</title>
        <authorList>
            <person name="Berthelot C."/>
            <person name="Brunet F."/>
            <person name="Chalopin D."/>
            <person name="Juanchich A."/>
            <person name="Bernard M."/>
            <person name="Noel B."/>
            <person name="Bento P."/>
            <person name="Da Silva C."/>
            <person name="Labadie K."/>
            <person name="Alberti A."/>
            <person name="Aury J.M."/>
            <person name="Louis A."/>
            <person name="Dehais P."/>
            <person name="Bardou P."/>
            <person name="Montfort J."/>
            <person name="Klopp C."/>
            <person name="Cabau C."/>
            <person name="Gaspin C."/>
            <person name="Thorgaard G.H."/>
            <person name="Boussaha M."/>
            <person name="Quillet E."/>
            <person name="Guyomard R."/>
            <person name="Galiana D."/>
            <person name="Bobe J."/>
            <person name="Volff J.N."/>
            <person name="Genet C."/>
            <person name="Wincker P."/>
            <person name="Jaillon O."/>
            <person name="Roest Crollius H."/>
            <person name="Guiguen Y."/>
        </authorList>
    </citation>
    <scope>NUCLEOTIDE SEQUENCE [LARGE SCALE GENOMIC DNA]</scope>
</reference>
<name>A0A061A8Q2_ONCMY</name>
<reference evidence="2" key="2">
    <citation type="submission" date="2014-03" db="EMBL/GenBank/DDBJ databases">
        <authorList>
            <person name="Genoscope - CEA"/>
        </authorList>
    </citation>
    <scope>NUCLEOTIDE SEQUENCE</scope>
</reference>
<feature type="domain" description="Reverse transcriptase" evidence="1">
    <location>
        <begin position="12"/>
        <end position="125"/>
    </location>
</feature>
<dbReference type="STRING" id="8022.A0A061A8Q2"/>
<dbReference type="Pfam" id="PF00078">
    <property type="entry name" value="RVT_1"/>
    <property type="match status" value="1"/>
</dbReference>
<dbReference type="InterPro" id="IPR000477">
    <property type="entry name" value="RT_dom"/>
</dbReference>
<evidence type="ECO:0000313" key="2">
    <source>
        <dbReference type="EMBL" id="CDR19003.1"/>
    </source>
</evidence>
<dbReference type="PANTHER" id="PTHR47510:SF3">
    <property type="entry name" value="ENDO_EXONUCLEASE_PHOSPHATASE DOMAIN-CONTAINING PROTEIN"/>
    <property type="match status" value="1"/>
</dbReference>
<dbReference type="Proteomes" id="UP000193380">
    <property type="component" value="Unassembled WGS sequence"/>
</dbReference>
<dbReference type="AlphaFoldDB" id="A0A061A8Q2"/>
<evidence type="ECO:0000259" key="1">
    <source>
        <dbReference type="Pfam" id="PF00078"/>
    </source>
</evidence>
<dbReference type="PaxDb" id="8022-A0A061A8Q2"/>
<protein>
    <recommendedName>
        <fullName evidence="1">Reverse transcriptase domain-containing protein</fullName>
    </recommendedName>
</protein>
<organism evidence="2 3">
    <name type="scientific">Oncorhynchus mykiss</name>
    <name type="common">Rainbow trout</name>
    <name type="synonym">Salmo gairdneri</name>
    <dbReference type="NCBI Taxonomy" id="8022"/>
    <lineage>
        <taxon>Eukaryota</taxon>
        <taxon>Metazoa</taxon>
        <taxon>Chordata</taxon>
        <taxon>Craniata</taxon>
        <taxon>Vertebrata</taxon>
        <taxon>Euteleostomi</taxon>
        <taxon>Actinopterygii</taxon>
        <taxon>Neopterygii</taxon>
        <taxon>Teleostei</taxon>
        <taxon>Protacanthopterygii</taxon>
        <taxon>Salmoniformes</taxon>
        <taxon>Salmonidae</taxon>
        <taxon>Salmoninae</taxon>
        <taxon>Oncorhynchus</taxon>
    </lineage>
</organism>
<proteinExistence type="predicted"/>
<accession>A0A061A8Q2</accession>
<evidence type="ECO:0000313" key="3">
    <source>
        <dbReference type="Proteomes" id="UP000193380"/>
    </source>
</evidence>
<dbReference type="EMBL" id="FR981834">
    <property type="protein sequence ID" value="CDR19003.1"/>
    <property type="molecule type" value="Genomic_DNA"/>
</dbReference>
<dbReference type="PANTHER" id="PTHR47510">
    <property type="entry name" value="REVERSE TRANSCRIPTASE DOMAIN-CONTAINING PROTEIN"/>
    <property type="match status" value="1"/>
</dbReference>